<keyword evidence="3" id="KW-1185">Reference proteome</keyword>
<evidence type="ECO:0000256" key="1">
    <source>
        <dbReference type="SAM" id="MobiDB-lite"/>
    </source>
</evidence>
<comment type="caution">
    <text evidence="2">The sequence shown here is derived from an EMBL/GenBank/DDBJ whole genome shotgun (WGS) entry which is preliminary data.</text>
</comment>
<reference evidence="2 3" key="1">
    <citation type="submission" date="2011-08" db="EMBL/GenBank/DDBJ databases">
        <title>The Genome Sequence of Clostridium hathewayi WAL-18680.</title>
        <authorList>
            <consortium name="The Broad Institute Genome Sequencing Platform"/>
            <person name="Earl A."/>
            <person name="Ward D."/>
            <person name="Feldgarden M."/>
            <person name="Gevers D."/>
            <person name="Finegold S.M."/>
            <person name="Summanen P.H."/>
            <person name="Molitoris D.R."/>
            <person name="Song M."/>
            <person name="Daigneault M."/>
            <person name="Allen-Vercoe E."/>
            <person name="Young S.K."/>
            <person name="Zeng Q."/>
            <person name="Gargeya S."/>
            <person name="Fitzgerald M."/>
            <person name="Haas B."/>
            <person name="Abouelleil A."/>
            <person name="Alvarado L."/>
            <person name="Arachchi H.M."/>
            <person name="Berlin A."/>
            <person name="Brown A."/>
            <person name="Chapman S.B."/>
            <person name="Chen Z."/>
            <person name="Dunbar C."/>
            <person name="Freedman E."/>
            <person name="Gearin G."/>
            <person name="Gellesch M."/>
            <person name="Goldberg J."/>
            <person name="Griggs A."/>
            <person name="Gujja S."/>
            <person name="Heiman D."/>
            <person name="Howarth C."/>
            <person name="Larson L."/>
            <person name="Lui A."/>
            <person name="MacDonald P.J.P."/>
            <person name="Montmayeur A."/>
            <person name="Murphy C."/>
            <person name="Neiman D."/>
            <person name="Pearson M."/>
            <person name="Priest M."/>
            <person name="Roberts A."/>
            <person name="Saif S."/>
            <person name="Shea T."/>
            <person name="Shenoy N."/>
            <person name="Sisk P."/>
            <person name="Stolte C."/>
            <person name="Sykes S."/>
            <person name="Wortman J."/>
            <person name="Nusbaum C."/>
            <person name="Birren B."/>
        </authorList>
    </citation>
    <scope>NUCLEOTIDE SEQUENCE [LARGE SCALE GENOMIC DNA]</scope>
    <source>
        <strain evidence="2 3">WAL-18680</strain>
    </source>
</reference>
<dbReference type="Proteomes" id="UP000005384">
    <property type="component" value="Unassembled WGS sequence"/>
</dbReference>
<feature type="compositionally biased region" description="Polar residues" evidence="1">
    <location>
        <begin position="8"/>
        <end position="20"/>
    </location>
</feature>
<name>G5II23_9FIRM</name>
<evidence type="ECO:0000313" key="3">
    <source>
        <dbReference type="Proteomes" id="UP000005384"/>
    </source>
</evidence>
<feature type="compositionally biased region" description="Polar residues" evidence="1">
    <location>
        <begin position="43"/>
        <end position="58"/>
    </location>
</feature>
<dbReference type="EMBL" id="ADLN01000083">
    <property type="protein sequence ID" value="EHI58839.1"/>
    <property type="molecule type" value="Genomic_DNA"/>
</dbReference>
<feature type="region of interest" description="Disordered" evidence="1">
    <location>
        <begin position="1"/>
        <end position="20"/>
    </location>
</feature>
<organism evidence="2 3">
    <name type="scientific">Hungatella hathewayi WAL-18680</name>
    <dbReference type="NCBI Taxonomy" id="742737"/>
    <lineage>
        <taxon>Bacteria</taxon>
        <taxon>Bacillati</taxon>
        <taxon>Bacillota</taxon>
        <taxon>Clostridia</taxon>
        <taxon>Lachnospirales</taxon>
        <taxon>Lachnospiraceae</taxon>
        <taxon>Hungatella</taxon>
    </lineage>
</organism>
<evidence type="ECO:0000313" key="2">
    <source>
        <dbReference type="EMBL" id="EHI58839.1"/>
    </source>
</evidence>
<sequence>MYEEIKKSSSSIMRNSKNISKSTAKSNKAIVIQLANRQNIGNSTMQSPIIQRSSTGPSSPDELGLESRQEAEPDIFHLCVEQLHLENNNLPRREYNRLASRLLFYCHPYFLRRHIIQRTFREATKISIFTLGEILAEASRHGKIRLVAYGECEIGIVYRSYAIYWNNNINSRVMHLENASDQNKSLWRDHVRQGGV</sequence>
<feature type="region of interest" description="Disordered" evidence="1">
    <location>
        <begin position="43"/>
        <end position="66"/>
    </location>
</feature>
<dbReference type="AlphaFoldDB" id="G5II23"/>
<proteinExistence type="predicted"/>
<gene>
    <name evidence="2" type="ORF">HMPREF9473_03151</name>
</gene>
<accession>G5II23</accession>
<dbReference type="RefSeq" id="WP_006781130.1">
    <property type="nucleotide sequence ID" value="NZ_CP040506.1"/>
</dbReference>
<protein>
    <submittedName>
        <fullName evidence="2">Uncharacterized protein</fullName>
    </submittedName>
</protein>
<dbReference type="HOGENOM" id="CLU_1388574_0_0_9"/>